<feature type="coiled-coil region" evidence="8">
    <location>
        <begin position="106"/>
        <end position="180"/>
    </location>
</feature>
<evidence type="ECO:0000256" key="2">
    <source>
        <dbReference type="ARBA" id="ARBA00004584"/>
    </source>
</evidence>
<dbReference type="OrthoDB" id="9445768at2759"/>
<dbReference type="GO" id="GO:0005634">
    <property type="term" value="C:nucleus"/>
    <property type="evidence" value="ECO:0007669"/>
    <property type="project" value="UniProtKB-SubCell"/>
</dbReference>
<organism evidence="9 10">
    <name type="scientific">Erysiphe pulchra</name>
    <dbReference type="NCBI Taxonomy" id="225359"/>
    <lineage>
        <taxon>Eukaryota</taxon>
        <taxon>Fungi</taxon>
        <taxon>Dikarya</taxon>
        <taxon>Ascomycota</taxon>
        <taxon>Pezizomycotina</taxon>
        <taxon>Leotiomycetes</taxon>
        <taxon>Erysiphales</taxon>
        <taxon>Erysiphaceae</taxon>
        <taxon>Erysiphe</taxon>
    </lineage>
</organism>
<dbReference type="GO" id="GO:0000070">
    <property type="term" value="P:mitotic sister chromatid segregation"/>
    <property type="evidence" value="ECO:0007669"/>
    <property type="project" value="TreeGrafter"/>
</dbReference>
<evidence type="ECO:0000256" key="6">
    <source>
        <dbReference type="ARBA" id="ARBA00023242"/>
    </source>
</evidence>
<evidence type="ECO:0000256" key="3">
    <source>
        <dbReference type="ARBA" id="ARBA00005795"/>
    </source>
</evidence>
<comment type="caution">
    <text evidence="9">The sequence shown here is derived from an EMBL/GenBank/DDBJ whole genome shotgun (WGS) entry which is preliminary data.</text>
</comment>
<evidence type="ECO:0000313" key="9">
    <source>
        <dbReference type="EMBL" id="POS86318.1"/>
    </source>
</evidence>
<evidence type="ECO:0000256" key="4">
    <source>
        <dbReference type="ARBA" id="ARBA00022454"/>
    </source>
</evidence>
<dbReference type="GO" id="GO:0051382">
    <property type="term" value="P:kinetochore assembly"/>
    <property type="evidence" value="ECO:0007669"/>
    <property type="project" value="InterPro"/>
</dbReference>
<proteinExistence type="inferred from homology"/>
<comment type="subcellular location">
    <subcellularLocation>
        <location evidence="2">Chromosome</location>
        <location evidence="2">Centromere</location>
    </subcellularLocation>
    <subcellularLocation>
        <location evidence="1">Nucleus</location>
    </subcellularLocation>
</comment>
<protein>
    <submittedName>
        <fullName evidence="9">Uncharacterized protein</fullName>
    </submittedName>
</protein>
<keyword evidence="4" id="KW-0158">Chromosome</keyword>
<evidence type="ECO:0000256" key="8">
    <source>
        <dbReference type="SAM" id="Coils"/>
    </source>
</evidence>
<dbReference type="PANTHER" id="PTHR14401">
    <property type="entry name" value="CENTROMERE PROTEIN K"/>
    <property type="match status" value="1"/>
</dbReference>
<dbReference type="EMBL" id="PEDP01000355">
    <property type="protein sequence ID" value="POS86318.1"/>
    <property type="molecule type" value="Genomic_DNA"/>
</dbReference>
<evidence type="ECO:0000256" key="1">
    <source>
        <dbReference type="ARBA" id="ARBA00004123"/>
    </source>
</evidence>
<keyword evidence="10" id="KW-1185">Reference proteome</keyword>
<dbReference type="PANTHER" id="PTHR14401:SF6">
    <property type="entry name" value="CENTROMERE PROTEIN K"/>
    <property type="match status" value="1"/>
</dbReference>
<gene>
    <name evidence="9" type="ORF">EPUL_000762</name>
</gene>
<keyword evidence="7" id="KW-0137">Centromere</keyword>
<dbReference type="STRING" id="225359.A0A2S4PWA3"/>
<keyword evidence="5 8" id="KW-0175">Coiled coil</keyword>
<dbReference type="GO" id="GO:0000775">
    <property type="term" value="C:chromosome, centromeric region"/>
    <property type="evidence" value="ECO:0007669"/>
    <property type="project" value="UniProtKB-SubCell"/>
</dbReference>
<evidence type="ECO:0000313" key="10">
    <source>
        <dbReference type="Proteomes" id="UP000237438"/>
    </source>
</evidence>
<accession>A0A2S4PWA3</accession>
<dbReference type="InterPro" id="IPR020993">
    <property type="entry name" value="Centromere_CenpK"/>
</dbReference>
<dbReference type="Proteomes" id="UP000237438">
    <property type="component" value="Unassembled WGS sequence"/>
</dbReference>
<comment type="similarity">
    <text evidence="3">Belongs to the CENP-K/MCM22 family.</text>
</comment>
<evidence type="ECO:0000256" key="7">
    <source>
        <dbReference type="ARBA" id="ARBA00023328"/>
    </source>
</evidence>
<keyword evidence="6" id="KW-0539">Nucleus</keyword>
<name>A0A2S4PWA3_9PEZI</name>
<sequence length="324" mass="36912">MEGINENASNEETRYDHTLKSVKAQISAQKNLLAELISTSTPIDIEASSDPATYYRQIRCLTEAFESLYEVQSYLPKFDSLLPNLLAKRVATQTISETQLAITQCEQFLQSKIKSIETEKADLKDTKLIRDELVTRITSLQEEVELHLHKSSYTLAQEKIQRLEDEKRYYENETSNLMEALTSFIDEKLAPMLAIEELGGPVVGQMLTVDDSIFESGFTNHGKVKKTKSPVEKRQCRINQIWGYSPEEEESWDEKSAAASEIKELIEQLLNTMAHADGYHPNTYVNLRRESAAARLLVRSKVAQYHPKDASRLRLIEFGTEISD</sequence>
<reference evidence="9 10" key="1">
    <citation type="submission" date="2017-10" db="EMBL/GenBank/DDBJ databases">
        <title>Development of genomic resources for the powdery mildew, Erysiphe pulchra.</title>
        <authorList>
            <person name="Wadl P.A."/>
            <person name="Mack B.M."/>
            <person name="Moore G."/>
            <person name="Beltz S.B."/>
        </authorList>
    </citation>
    <scope>NUCLEOTIDE SEQUENCE [LARGE SCALE GENOMIC DNA]</scope>
    <source>
        <strain evidence="9">Cflorida</strain>
    </source>
</reference>
<dbReference type="AlphaFoldDB" id="A0A2S4PWA3"/>
<evidence type="ECO:0000256" key="5">
    <source>
        <dbReference type="ARBA" id="ARBA00023054"/>
    </source>
</evidence>